<gene>
    <name evidence="4" type="ORF">SPARVUS_LOCUS2118063</name>
</gene>
<dbReference type="SUPFAM" id="SSF55486">
    <property type="entry name" value="Metalloproteases ('zincins'), catalytic domain"/>
    <property type="match status" value="1"/>
</dbReference>
<dbReference type="Gene3D" id="1.25.50.20">
    <property type="match status" value="1"/>
</dbReference>
<name>A0ABN9B4P0_9NEOB</name>
<dbReference type="Pfam" id="PF11838">
    <property type="entry name" value="ERAP1_C"/>
    <property type="match status" value="1"/>
</dbReference>
<dbReference type="Pfam" id="PF01433">
    <property type="entry name" value="Peptidase_M1"/>
    <property type="match status" value="1"/>
</dbReference>
<organism evidence="4 5">
    <name type="scientific">Staurois parvus</name>
    <dbReference type="NCBI Taxonomy" id="386267"/>
    <lineage>
        <taxon>Eukaryota</taxon>
        <taxon>Metazoa</taxon>
        <taxon>Chordata</taxon>
        <taxon>Craniata</taxon>
        <taxon>Vertebrata</taxon>
        <taxon>Euteleostomi</taxon>
        <taxon>Amphibia</taxon>
        <taxon>Batrachia</taxon>
        <taxon>Anura</taxon>
        <taxon>Neobatrachia</taxon>
        <taxon>Ranoidea</taxon>
        <taxon>Ranidae</taxon>
        <taxon>Staurois</taxon>
    </lineage>
</organism>
<dbReference type="Gene3D" id="2.60.40.1910">
    <property type="match status" value="1"/>
</dbReference>
<evidence type="ECO:0000313" key="4">
    <source>
        <dbReference type="EMBL" id="CAI9542595.1"/>
    </source>
</evidence>
<dbReference type="PANTHER" id="PTHR11533">
    <property type="entry name" value="PROTEASE M1 ZINC METALLOPROTEASE"/>
    <property type="match status" value="1"/>
</dbReference>
<dbReference type="InterPro" id="IPR027268">
    <property type="entry name" value="Peptidase_M4/M1_CTD_sf"/>
</dbReference>
<comment type="caution">
    <text evidence="4">The sequence shown here is derived from an EMBL/GenBank/DDBJ whole genome shotgun (WGS) entry which is preliminary data.</text>
</comment>
<evidence type="ECO:0000259" key="2">
    <source>
        <dbReference type="Pfam" id="PF01433"/>
    </source>
</evidence>
<dbReference type="PANTHER" id="PTHR11533:SF31">
    <property type="entry name" value="AMINOPEPTIDASE Q"/>
    <property type="match status" value="1"/>
</dbReference>
<dbReference type="InterPro" id="IPR024571">
    <property type="entry name" value="ERAP1-like_C_dom"/>
</dbReference>
<accession>A0ABN9B4P0</accession>
<feature type="domain" description="Peptidase M1 membrane alanine aminopeptidase" evidence="2">
    <location>
        <begin position="3"/>
        <end position="76"/>
    </location>
</feature>
<dbReference type="Gene3D" id="1.10.390.10">
    <property type="entry name" value="Neutral Protease Domain 2"/>
    <property type="match status" value="1"/>
</dbReference>
<feature type="domain" description="ERAP1-like C-terminal" evidence="3">
    <location>
        <begin position="150"/>
        <end position="467"/>
    </location>
</feature>
<dbReference type="EMBL" id="CATNWA010002315">
    <property type="protein sequence ID" value="CAI9542595.1"/>
    <property type="molecule type" value="Genomic_DNA"/>
</dbReference>
<keyword evidence="5" id="KW-1185">Reference proteome</keyword>
<evidence type="ECO:0000256" key="1">
    <source>
        <dbReference type="ARBA" id="ARBA00010136"/>
    </source>
</evidence>
<evidence type="ECO:0008006" key="6">
    <source>
        <dbReference type="Google" id="ProtNLM"/>
    </source>
</evidence>
<dbReference type="Proteomes" id="UP001162483">
    <property type="component" value="Unassembled WGS sequence"/>
</dbReference>
<reference evidence="4" key="1">
    <citation type="submission" date="2023-05" db="EMBL/GenBank/DDBJ databases">
        <authorList>
            <person name="Stuckert A."/>
        </authorList>
    </citation>
    <scope>NUCLEOTIDE SEQUENCE</scope>
</reference>
<evidence type="ECO:0000259" key="3">
    <source>
        <dbReference type="Pfam" id="PF11838"/>
    </source>
</evidence>
<dbReference type="InterPro" id="IPR050344">
    <property type="entry name" value="Peptidase_M1_aminopeptidases"/>
</dbReference>
<comment type="similarity">
    <text evidence="1">Belongs to the peptidase M1 family.</text>
</comment>
<protein>
    <recommendedName>
        <fullName evidence="6">Aminopeptidase N</fullName>
    </recommendedName>
</protein>
<sequence length="502" mass="58990">MLLFDEFTYDKASALLRMASTFLTEKLFIKGISSYLKKFSFSNADQDDLWNHMQMFIDDQDEVQLPTSLKKIMDSWTWQKGLPLVTINTSTGTLTQDQFKTAYADNTTSDNNHTWIIPISWMKNGIQQPTVWLDTKTKTFPEMTTMDNEWILLNINVTGYYRINYDEKNWDNLAKTLEEQPQVLSVVNRIQVIDDVFTLANSGYLEYETALSLTRYLEKEMEVIVWYIVLKHMHYYKKTLVTYHSFPLIKKYILKRIKPIFQHYASVLQRDFDETADDFFVHTGIDLIFKTACSLGLQDCLSLASGIYTKWMANTSNNEIPQSIKGTVYCYGIAEGGEKEWDHAWSVYNKSDLADIWDYSYLKHGLSCTKEPWLLYRYLDIVLFDGAHSLMDTFTDMFKNDIGRHIAWEFLKENWHRLKDDASVGETEILFEKLVTDLGWKATSELQFQEMQLFITTAMDESFQENEVQRLERRKKARLEWVNIVNTKIIDWLQKNTLDSDL</sequence>
<dbReference type="InterPro" id="IPR014782">
    <property type="entry name" value="Peptidase_M1_dom"/>
</dbReference>
<proteinExistence type="inferred from homology"/>
<evidence type="ECO:0000313" key="5">
    <source>
        <dbReference type="Proteomes" id="UP001162483"/>
    </source>
</evidence>